<dbReference type="Pfam" id="PF00590">
    <property type="entry name" value="TP_methylase"/>
    <property type="match status" value="1"/>
</dbReference>
<proteinExistence type="predicted"/>
<dbReference type="NCBIfam" id="NF004790">
    <property type="entry name" value="PRK06136.1"/>
    <property type="match status" value="1"/>
</dbReference>
<keyword evidence="8" id="KW-1185">Reference proteome</keyword>
<protein>
    <recommendedName>
        <fullName evidence="1">uroporphyrinogen-III C-methyltransferase</fullName>
        <ecNumber evidence="1">2.1.1.107</ecNumber>
    </recommendedName>
</protein>
<dbReference type="InterPro" id="IPR035996">
    <property type="entry name" value="4pyrrol_Methylase_sf"/>
</dbReference>
<dbReference type="CDD" id="cd11642">
    <property type="entry name" value="SUMT"/>
    <property type="match status" value="1"/>
</dbReference>
<dbReference type="FunFam" id="3.40.1010.10:FF:000001">
    <property type="entry name" value="Siroheme synthase"/>
    <property type="match status" value="1"/>
</dbReference>
<evidence type="ECO:0000256" key="2">
    <source>
        <dbReference type="ARBA" id="ARBA00022603"/>
    </source>
</evidence>
<keyword evidence="2 7" id="KW-0489">Methyltransferase</keyword>
<dbReference type="GO" id="GO:0019354">
    <property type="term" value="P:siroheme biosynthetic process"/>
    <property type="evidence" value="ECO:0007669"/>
    <property type="project" value="InterPro"/>
</dbReference>
<comment type="caution">
    <text evidence="7">The sequence shown here is derived from an EMBL/GenBank/DDBJ whole genome shotgun (WGS) entry which is preliminary data.</text>
</comment>
<evidence type="ECO:0000256" key="1">
    <source>
        <dbReference type="ARBA" id="ARBA00012162"/>
    </source>
</evidence>
<feature type="domain" description="Tetrapyrrole methylase" evidence="6">
    <location>
        <begin position="113"/>
        <end position="320"/>
    </location>
</feature>
<dbReference type="InterPro" id="IPR014776">
    <property type="entry name" value="4pyrrole_Mease_sub2"/>
</dbReference>
<dbReference type="EMBL" id="QYRT01000004">
    <property type="protein sequence ID" value="TIH40132.1"/>
    <property type="molecule type" value="Genomic_DNA"/>
</dbReference>
<keyword evidence="3 7" id="KW-0808">Transferase</keyword>
<dbReference type="EC" id="2.1.1.107" evidence="1"/>
<dbReference type="PANTHER" id="PTHR45790">
    <property type="entry name" value="SIROHEME SYNTHASE-RELATED"/>
    <property type="match status" value="1"/>
</dbReference>
<name>A0A4T2C912_9MICO</name>
<keyword evidence="4" id="KW-0949">S-adenosyl-L-methionine</keyword>
<dbReference type="Proteomes" id="UP000306192">
    <property type="component" value="Unassembled WGS sequence"/>
</dbReference>
<dbReference type="InterPro" id="IPR050161">
    <property type="entry name" value="Siro_Cobalamin_biosynth"/>
</dbReference>
<keyword evidence="5" id="KW-0627">Porphyrin biosynthesis</keyword>
<dbReference type="InterPro" id="IPR006366">
    <property type="entry name" value="CobA/CysG_C"/>
</dbReference>
<dbReference type="OrthoDB" id="9815856at2"/>
<dbReference type="Gene3D" id="3.40.1010.10">
    <property type="entry name" value="Cobalt-precorrin-4 Transmethylase, Domain 1"/>
    <property type="match status" value="1"/>
</dbReference>
<evidence type="ECO:0000313" key="8">
    <source>
        <dbReference type="Proteomes" id="UP000306192"/>
    </source>
</evidence>
<dbReference type="InterPro" id="IPR014777">
    <property type="entry name" value="4pyrrole_Mease_sub1"/>
</dbReference>
<evidence type="ECO:0000313" key="7">
    <source>
        <dbReference type="EMBL" id="TIH40132.1"/>
    </source>
</evidence>
<dbReference type="PANTHER" id="PTHR45790:SF3">
    <property type="entry name" value="S-ADENOSYL-L-METHIONINE-DEPENDENT UROPORPHYRINOGEN III METHYLTRANSFERASE, CHLOROPLASTIC"/>
    <property type="match status" value="1"/>
</dbReference>
<evidence type="ECO:0000256" key="4">
    <source>
        <dbReference type="ARBA" id="ARBA00022691"/>
    </source>
</evidence>
<dbReference type="NCBIfam" id="TIGR01469">
    <property type="entry name" value="cobA_cysG_Cterm"/>
    <property type="match status" value="1"/>
</dbReference>
<dbReference type="GO" id="GO:0032259">
    <property type="term" value="P:methylation"/>
    <property type="evidence" value="ECO:0007669"/>
    <property type="project" value="UniProtKB-KW"/>
</dbReference>
<sequence>MNVSLDLEGSRVIIVGAESATRRVRARYQAAGAEVTVLSAGRARVSLASAAGIGTIPGGLPGDEAAGRSAMPHLIVWVEGRESQRIDLLSAARRLRVSMTTEHPAAHLPRGSVTLVGGGPGELDLITVAGRQALLEADVVLYDRLAPTEILAAWAPAAELIDVGKAPGHHAVPQQEIEAIIVERALRGLAVVRLKGGDPFVFGRGGEEVQACRDNQIPVTVVPGVTSAISVPAAAGIPVTHRNVSRAFTVISGHAPLSPDELTHLSGLGSTIVLLMGVGTLVQTVAGLQTHGMRSSMPLAIVERGYSIHQRTTFSTVGEITSHLAAISLRSPAVIIIGEVVRLASGETPNQGAVDLIVNSLPAP</sequence>
<reference evidence="7 8" key="1">
    <citation type="journal article" date="2019" name="Microorganisms">
        <title>Systematic Affiliation and Genome Analysis of Subtercola vilae DB165(T) with Particular Emphasis on Cold Adaptation of an Isolate from a High-Altitude Cold Volcano Lake.</title>
        <authorList>
            <person name="Villalobos A.S."/>
            <person name="Wiese J."/>
            <person name="Imhoff J.F."/>
            <person name="Dorador C."/>
            <person name="Keller A."/>
            <person name="Hentschel U."/>
        </authorList>
    </citation>
    <scope>NUCLEOTIDE SEQUENCE [LARGE SCALE GENOMIC DNA]</scope>
    <source>
        <strain evidence="7 8">DB165</strain>
    </source>
</reference>
<organism evidence="7 8">
    <name type="scientific">Subtercola vilae</name>
    <dbReference type="NCBI Taxonomy" id="2056433"/>
    <lineage>
        <taxon>Bacteria</taxon>
        <taxon>Bacillati</taxon>
        <taxon>Actinomycetota</taxon>
        <taxon>Actinomycetes</taxon>
        <taxon>Micrococcales</taxon>
        <taxon>Microbacteriaceae</taxon>
        <taxon>Subtercola</taxon>
    </lineage>
</organism>
<dbReference type="GO" id="GO:0004851">
    <property type="term" value="F:uroporphyrin-III C-methyltransferase activity"/>
    <property type="evidence" value="ECO:0007669"/>
    <property type="project" value="UniProtKB-EC"/>
</dbReference>
<dbReference type="Gene3D" id="3.30.950.10">
    <property type="entry name" value="Methyltransferase, Cobalt-precorrin-4 Transmethylase, Domain 2"/>
    <property type="match status" value="1"/>
</dbReference>
<accession>A0A4T2C912</accession>
<evidence type="ECO:0000256" key="3">
    <source>
        <dbReference type="ARBA" id="ARBA00022679"/>
    </source>
</evidence>
<gene>
    <name evidence="7" type="primary">cobA</name>
    <name evidence="7" type="ORF">D4765_03115</name>
</gene>
<dbReference type="AlphaFoldDB" id="A0A4T2C912"/>
<evidence type="ECO:0000259" key="6">
    <source>
        <dbReference type="Pfam" id="PF00590"/>
    </source>
</evidence>
<dbReference type="InterPro" id="IPR000878">
    <property type="entry name" value="4pyrrol_Mease"/>
</dbReference>
<dbReference type="RefSeq" id="WP_136640766.1">
    <property type="nucleotide sequence ID" value="NZ_QYRT01000004.1"/>
</dbReference>
<evidence type="ECO:0000256" key="5">
    <source>
        <dbReference type="ARBA" id="ARBA00023244"/>
    </source>
</evidence>
<dbReference type="SUPFAM" id="SSF53790">
    <property type="entry name" value="Tetrapyrrole methylase"/>
    <property type="match status" value="1"/>
</dbReference>